<evidence type="ECO:0000313" key="3">
    <source>
        <dbReference type="Proteomes" id="UP000007319"/>
    </source>
</evidence>
<proteinExistence type="predicted"/>
<protein>
    <submittedName>
        <fullName evidence="2">Uncharacterized protein</fullName>
    </submittedName>
</protein>
<feature type="region of interest" description="Disordered" evidence="1">
    <location>
        <begin position="1"/>
        <end position="23"/>
    </location>
</feature>
<feature type="compositionally biased region" description="Low complexity" evidence="1">
    <location>
        <begin position="1"/>
        <end position="19"/>
    </location>
</feature>
<dbReference type="Proteomes" id="UP000007319">
    <property type="component" value="Chromosome"/>
</dbReference>
<accession>A0A9P1JTA0</accession>
<reference evidence="2 3" key="1">
    <citation type="journal article" date="2011" name="PLoS Genet.">
        <title>Azospirillum genomes reveal transition of bacteria from aquatic to terrestrial environments.</title>
        <authorList>
            <person name="Wisniewski-Dye F."/>
            <person name="Borziak K."/>
            <person name="Khalsa-Moyers G."/>
            <person name="Alexandre G."/>
            <person name="Sukharnikov L.O."/>
            <person name="Wuichet K."/>
            <person name="Hurst G.B."/>
            <person name="McDonald W.H."/>
            <person name="Robertson J.S."/>
            <person name="Barbe V."/>
            <person name="Calteau A."/>
            <person name="Rouy Z."/>
            <person name="Mangenot S."/>
            <person name="Prigent-Combaret C."/>
            <person name="Normand P."/>
            <person name="Boyer M."/>
            <person name="Siguier P."/>
            <person name="Dessaux Y."/>
            <person name="Elmerich C."/>
            <person name="Condemine G."/>
            <person name="Krishnen G."/>
            <person name="Kennedy I."/>
            <person name="Paterson A.H."/>
            <person name="Gonzalez V."/>
            <person name="Mavingui P."/>
            <person name="Zhulin I.B."/>
        </authorList>
    </citation>
    <scope>NUCLEOTIDE SEQUENCE [LARGE SCALE GENOMIC DNA]</scope>
    <source>
        <strain evidence="2 3">Sp245</strain>
    </source>
</reference>
<evidence type="ECO:0000313" key="2">
    <source>
        <dbReference type="EMBL" id="CCC99359.1"/>
    </source>
</evidence>
<dbReference type="EMBL" id="HE577327">
    <property type="protein sequence ID" value="CCC99359.1"/>
    <property type="molecule type" value="Genomic_DNA"/>
</dbReference>
<keyword evidence="3" id="KW-1185">Reference proteome</keyword>
<evidence type="ECO:0000256" key="1">
    <source>
        <dbReference type="SAM" id="MobiDB-lite"/>
    </source>
</evidence>
<name>A0A9P1JTA0_9PROT</name>
<dbReference type="RefSeq" id="WP_014241532.1">
    <property type="nucleotide sequence ID" value="NC_016617.1"/>
</dbReference>
<gene>
    <name evidence="2" type="ORF">AZOBR_200064</name>
</gene>
<sequence>MAKTADTTDAQAAPDTPTDAPAPPALVKVACISTLQPWVNNAPMDFKGAYEVSEEDAALLESKDFVVRLG</sequence>
<dbReference type="KEGG" id="abs:AZOBR_200064"/>
<dbReference type="AlphaFoldDB" id="A0A9P1JTA0"/>
<organism evidence="2 3">
    <name type="scientific">Azospirillum baldaniorum</name>
    <dbReference type="NCBI Taxonomy" id="1064539"/>
    <lineage>
        <taxon>Bacteria</taxon>
        <taxon>Pseudomonadati</taxon>
        <taxon>Pseudomonadota</taxon>
        <taxon>Alphaproteobacteria</taxon>
        <taxon>Rhodospirillales</taxon>
        <taxon>Azospirillaceae</taxon>
        <taxon>Azospirillum</taxon>
    </lineage>
</organism>